<dbReference type="GO" id="GO:0140359">
    <property type="term" value="F:ABC-type transporter activity"/>
    <property type="evidence" value="ECO:0007669"/>
    <property type="project" value="InterPro"/>
</dbReference>
<name>A0A852ZL84_9ACTN</name>
<reference evidence="8 9" key="1">
    <citation type="submission" date="2020-07" db="EMBL/GenBank/DDBJ databases">
        <title>Sequencing the genomes of 1000 actinobacteria strains.</title>
        <authorList>
            <person name="Klenk H.-P."/>
        </authorList>
    </citation>
    <scope>NUCLEOTIDE SEQUENCE [LARGE SCALE GENOMIC DNA]</scope>
    <source>
        <strain evidence="8 9">DSM 18448</strain>
    </source>
</reference>
<comment type="subcellular location">
    <subcellularLocation>
        <location evidence="6">Cell membrane</location>
        <topology evidence="6">Multi-pass membrane protein</topology>
    </subcellularLocation>
    <subcellularLocation>
        <location evidence="1">Membrane</location>
        <topology evidence="1">Multi-pass membrane protein</topology>
    </subcellularLocation>
</comment>
<sequence length="257" mass="27260">MAAGTRTLRLVEHHLLTQRRRWKSVALTAVGPVSFLIAVGVGLGHVIDRHGAMAGSGTYLQYLAPGLLAATAMQTAANQNAYPVAGAARIGSTFDLMLMTPLRVWNICIGQLIWTALNLLVVLVPMWACTVVLGAMTGVRSLLALAAALMCGLAFGPAVAALCAWLRGYAGIPVLLNLIITPLYFLGGVFFPLHRLPPGLQAAAQLTPLHHGVELTRELAAGPLQVTDAGLHTAVLAAYLVAGTWLAHRAFERRLLR</sequence>
<dbReference type="InterPro" id="IPR000412">
    <property type="entry name" value="ABC_2_transport"/>
</dbReference>
<accession>A0A852ZL84</accession>
<dbReference type="PROSITE" id="PS51012">
    <property type="entry name" value="ABC_TM2"/>
    <property type="match status" value="1"/>
</dbReference>
<feature type="transmembrane region" description="Helical" evidence="6">
    <location>
        <begin position="112"/>
        <end position="136"/>
    </location>
</feature>
<dbReference type="PRINTS" id="PR00164">
    <property type="entry name" value="ABC2TRNSPORT"/>
</dbReference>
<keyword evidence="6" id="KW-1003">Cell membrane</keyword>
<evidence type="ECO:0000313" key="9">
    <source>
        <dbReference type="Proteomes" id="UP000579605"/>
    </source>
</evidence>
<dbReference type="PANTHER" id="PTHR43229">
    <property type="entry name" value="NODULATION PROTEIN J"/>
    <property type="match status" value="1"/>
</dbReference>
<feature type="domain" description="ABC transmembrane type-2" evidence="7">
    <location>
        <begin position="23"/>
        <end position="254"/>
    </location>
</feature>
<dbReference type="InterPro" id="IPR051784">
    <property type="entry name" value="Nod_factor_ABC_transporter"/>
</dbReference>
<keyword evidence="9" id="KW-1185">Reference proteome</keyword>
<gene>
    <name evidence="8" type="ORF">F4554_005513</name>
</gene>
<dbReference type="InterPro" id="IPR013525">
    <property type="entry name" value="ABC2_TM"/>
</dbReference>
<feature type="transmembrane region" description="Helical" evidence="6">
    <location>
        <begin position="59"/>
        <end position="76"/>
    </location>
</feature>
<dbReference type="InterPro" id="IPR047817">
    <property type="entry name" value="ABC2_TM_bact-type"/>
</dbReference>
<keyword evidence="3 6" id="KW-1133">Transmembrane helix</keyword>
<dbReference type="PIRSF" id="PIRSF006648">
    <property type="entry name" value="DrrB"/>
    <property type="match status" value="1"/>
</dbReference>
<evidence type="ECO:0000256" key="3">
    <source>
        <dbReference type="ARBA" id="ARBA00022989"/>
    </source>
</evidence>
<proteinExistence type="inferred from homology"/>
<dbReference type="Proteomes" id="UP000579605">
    <property type="component" value="Unassembled WGS sequence"/>
</dbReference>
<organism evidence="8 9">
    <name type="scientific">Actinopolymorpha rutila</name>
    <dbReference type="NCBI Taxonomy" id="446787"/>
    <lineage>
        <taxon>Bacteria</taxon>
        <taxon>Bacillati</taxon>
        <taxon>Actinomycetota</taxon>
        <taxon>Actinomycetes</taxon>
        <taxon>Propionibacteriales</taxon>
        <taxon>Actinopolymorphaceae</taxon>
        <taxon>Actinopolymorpha</taxon>
    </lineage>
</organism>
<feature type="transmembrane region" description="Helical" evidence="6">
    <location>
        <begin position="25"/>
        <end position="47"/>
    </location>
</feature>
<dbReference type="EMBL" id="JACBZH010000001">
    <property type="protein sequence ID" value="NYH92875.1"/>
    <property type="molecule type" value="Genomic_DNA"/>
</dbReference>
<feature type="transmembrane region" description="Helical" evidence="6">
    <location>
        <begin position="229"/>
        <end position="247"/>
    </location>
</feature>
<dbReference type="AlphaFoldDB" id="A0A852ZL84"/>
<keyword evidence="2 6" id="KW-0812">Transmembrane</keyword>
<dbReference type="GO" id="GO:0043190">
    <property type="term" value="C:ATP-binding cassette (ABC) transporter complex"/>
    <property type="evidence" value="ECO:0007669"/>
    <property type="project" value="InterPro"/>
</dbReference>
<keyword evidence="4 6" id="KW-0472">Membrane</keyword>
<dbReference type="PANTHER" id="PTHR43229:SF2">
    <property type="entry name" value="NODULATION PROTEIN J"/>
    <property type="match status" value="1"/>
</dbReference>
<feature type="transmembrane region" description="Helical" evidence="6">
    <location>
        <begin position="172"/>
        <end position="191"/>
    </location>
</feature>
<protein>
    <recommendedName>
        <fullName evidence="6">Transport permease protein</fullName>
    </recommendedName>
</protein>
<evidence type="ECO:0000256" key="5">
    <source>
        <dbReference type="ARBA" id="ARBA00023251"/>
    </source>
</evidence>
<dbReference type="RefSeq" id="WP_179790288.1">
    <property type="nucleotide sequence ID" value="NZ_BAAARR010000029.1"/>
</dbReference>
<comment type="caution">
    <text evidence="8">The sequence shown here is derived from an EMBL/GenBank/DDBJ whole genome shotgun (WGS) entry which is preliminary data.</text>
</comment>
<evidence type="ECO:0000259" key="7">
    <source>
        <dbReference type="PROSITE" id="PS51012"/>
    </source>
</evidence>
<evidence type="ECO:0000256" key="6">
    <source>
        <dbReference type="RuleBase" id="RU361157"/>
    </source>
</evidence>
<feature type="transmembrane region" description="Helical" evidence="6">
    <location>
        <begin position="142"/>
        <end position="165"/>
    </location>
</feature>
<keyword evidence="6" id="KW-0813">Transport</keyword>
<evidence type="ECO:0000256" key="2">
    <source>
        <dbReference type="ARBA" id="ARBA00022692"/>
    </source>
</evidence>
<dbReference type="GO" id="GO:0046677">
    <property type="term" value="P:response to antibiotic"/>
    <property type="evidence" value="ECO:0007669"/>
    <property type="project" value="UniProtKB-KW"/>
</dbReference>
<evidence type="ECO:0000256" key="1">
    <source>
        <dbReference type="ARBA" id="ARBA00004141"/>
    </source>
</evidence>
<keyword evidence="5" id="KW-0046">Antibiotic resistance</keyword>
<dbReference type="Pfam" id="PF01061">
    <property type="entry name" value="ABC2_membrane"/>
    <property type="match status" value="1"/>
</dbReference>
<evidence type="ECO:0000313" key="8">
    <source>
        <dbReference type="EMBL" id="NYH92875.1"/>
    </source>
</evidence>
<comment type="similarity">
    <text evidence="6">Belongs to the ABC-2 integral membrane protein family.</text>
</comment>
<evidence type="ECO:0000256" key="4">
    <source>
        <dbReference type="ARBA" id="ARBA00023136"/>
    </source>
</evidence>